<dbReference type="Proteomes" id="UP001162992">
    <property type="component" value="Chromosome 7"/>
</dbReference>
<sequence>MEGMVVAGGFRDGRTAAAGGFANLVQNSDGVARARQDAVLESTLLDLQFQREWFQVHSAQVSNRVDHNSGLLQHQFDSHPYVGLQHEVPKCFVEVAQVEAVEDPALRFVDEILRTDQELEELNGAQLDRKSFQAIAKELSDLISHSSLNGDSQESVSDRTRFGMKKDHDPAGATSSINAANYNRVPIAAALYNAAGTIPDLQQHQSNSVAASGETFGAVLKSENDLFQNEVPHPQGMSFQINGYRKPAAGSPCNYSSEQEKTVSCTRKAGRYRKHHGKERKIHETNPADNRNEEPCQKSVEHVLLHVMLVECAKAVAASETEKAYTIIEELRKIASPYGNIYQRLTYYFTEGLVARITGTGYLLYTAMARDRPSEADMLKAYHLYGSRCPNVRLSHLFSNQSILNAIQKAKQLHIVDFAIQYGFQWQCLIKALASRSTGAPRLRITRIVDPIQGEEPETRHRLQEYARACNISLEYTTIAIRWENFFPSAIAREQGELLVVNLLFGLRHLVDESVPTDPTSSARRVLLTKIGSMQPALVVQGVWNAPSCNSPFFGTRFLEALSHYGVVFDAVDVSVPREHLQRLVVEQQMWGREILNIVACEGEERVERPESYRRWQEIMCSAGFEQLPLPPQIYNKALSVRGSFHKDHAISHDRHWLLHSWKNRVLHAFATWRPLYT</sequence>
<comment type="caution">
    <text evidence="1">The sequence shown here is derived from an EMBL/GenBank/DDBJ whole genome shotgun (WGS) entry which is preliminary data.</text>
</comment>
<keyword evidence="2" id="KW-1185">Reference proteome</keyword>
<dbReference type="EMBL" id="CM055098">
    <property type="protein sequence ID" value="KAJ7548743.1"/>
    <property type="molecule type" value="Genomic_DNA"/>
</dbReference>
<accession>A0ACC2D3A8</accession>
<protein>
    <submittedName>
        <fullName evidence="1">Uncharacterized protein</fullName>
    </submittedName>
</protein>
<evidence type="ECO:0000313" key="2">
    <source>
        <dbReference type="Proteomes" id="UP001162992"/>
    </source>
</evidence>
<name>A0ACC2D3A8_DIPCM</name>
<organism evidence="1 2">
    <name type="scientific">Diphasiastrum complanatum</name>
    <name type="common">Issler's clubmoss</name>
    <name type="synonym">Lycopodium complanatum</name>
    <dbReference type="NCBI Taxonomy" id="34168"/>
    <lineage>
        <taxon>Eukaryota</taxon>
        <taxon>Viridiplantae</taxon>
        <taxon>Streptophyta</taxon>
        <taxon>Embryophyta</taxon>
        <taxon>Tracheophyta</taxon>
        <taxon>Lycopodiopsida</taxon>
        <taxon>Lycopodiales</taxon>
        <taxon>Lycopodiaceae</taxon>
        <taxon>Lycopodioideae</taxon>
        <taxon>Diphasiastrum</taxon>
    </lineage>
</organism>
<gene>
    <name evidence="1" type="ORF">O6H91_07G024700</name>
</gene>
<reference evidence="2" key="1">
    <citation type="journal article" date="2024" name="Proc. Natl. Acad. Sci. U.S.A.">
        <title>Extraordinary preservation of gene collinearity over three hundred million years revealed in homosporous lycophytes.</title>
        <authorList>
            <person name="Li C."/>
            <person name="Wickell D."/>
            <person name="Kuo L.Y."/>
            <person name="Chen X."/>
            <person name="Nie B."/>
            <person name="Liao X."/>
            <person name="Peng D."/>
            <person name="Ji J."/>
            <person name="Jenkins J."/>
            <person name="Williams M."/>
            <person name="Shu S."/>
            <person name="Plott C."/>
            <person name="Barry K."/>
            <person name="Rajasekar S."/>
            <person name="Grimwood J."/>
            <person name="Han X."/>
            <person name="Sun S."/>
            <person name="Hou Z."/>
            <person name="He W."/>
            <person name="Dai G."/>
            <person name="Sun C."/>
            <person name="Schmutz J."/>
            <person name="Leebens-Mack J.H."/>
            <person name="Li F.W."/>
            <person name="Wang L."/>
        </authorList>
    </citation>
    <scope>NUCLEOTIDE SEQUENCE [LARGE SCALE GENOMIC DNA]</scope>
    <source>
        <strain evidence="2">cv. PW_Plant_1</strain>
    </source>
</reference>
<proteinExistence type="predicted"/>
<evidence type="ECO:0000313" key="1">
    <source>
        <dbReference type="EMBL" id="KAJ7548743.1"/>
    </source>
</evidence>